<protein>
    <recommendedName>
        <fullName evidence="6">Mitochondrial inner membrane protein Mpv17</fullName>
    </recommendedName>
    <alternativeName>
        <fullName evidence="7">Protein Mpv17</fullName>
    </alternativeName>
</protein>
<organism evidence="9 10">
    <name type="scientific">Chelydra serpentina</name>
    <name type="common">Snapping turtle</name>
    <name type="synonym">Testudo serpentina</name>
    <dbReference type="NCBI Taxonomy" id="8475"/>
    <lineage>
        <taxon>Eukaryota</taxon>
        <taxon>Metazoa</taxon>
        <taxon>Chordata</taxon>
        <taxon>Craniata</taxon>
        <taxon>Vertebrata</taxon>
        <taxon>Euteleostomi</taxon>
        <taxon>Archelosauria</taxon>
        <taxon>Testudinata</taxon>
        <taxon>Testudines</taxon>
        <taxon>Cryptodira</taxon>
        <taxon>Durocryptodira</taxon>
        <taxon>Americhelydia</taxon>
        <taxon>Chelydroidea</taxon>
        <taxon>Chelydridae</taxon>
        <taxon>Chelydra</taxon>
    </lineage>
</organism>
<reference evidence="9" key="1">
    <citation type="submission" date="2025-08" db="UniProtKB">
        <authorList>
            <consortium name="Ensembl"/>
        </authorList>
    </citation>
    <scope>IDENTIFICATION</scope>
</reference>
<dbReference type="GO" id="GO:1901858">
    <property type="term" value="P:regulation of mitochondrial DNA metabolic process"/>
    <property type="evidence" value="ECO:0007669"/>
    <property type="project" value="TreeGrafter"/>
</dbReference>
<evidence type="ECO:0000256" key="8">
    <source>
        <dbReference type="RuleBase" id="RU363053"/>
    </source>
</evidence>
<evidence type="ECO:0000256" key="1">
    <source>
        <dbReference type="ARBA" id="ARBA00004141"/>
    </source>
</evidence>
<dbReference type="GO" id="GO:0015267">
    <property type="term" value="F:channel activity"/>
    <property type="evidence" value="ECO:0007669"/>
    <property type="project" value="TreeGrafter"/>
</dbReference>
<dbReference type="GO" id="GO:0005739">
    <property type="term" value="C:mitochondrion"/>
    <property type="evidence" value="ECO:0007669"/>
    <property type="project" value="TreeGrafter"/>
</dbReference>
<dbReference type="PANTHER" id="PTHR11266">
    <property type="entry name" value="PEROXISOMAL MEMBRANE PROTEIN 2, PXMP2 MPV17"/>
    <property type="match status" value="1"/>
</dbReference>
<keyword evidence="5 8" id="KW-0472">Membrane</keyword>
<keyword evidence="10" id="KW-1185">Reference proteome</keyword>
<evidence type="ECO:0000256" key="6">
    <source>
        <dbReference type="ARBA" id="ARBA00049743"/>
    </source>
</evidence>
<dbReference type="AlphaFoldDB" id="A0A8C3XN53"/>
<evidence type="ECO:0000313" key="10">
    <source>
        <dbReference type="Proteomes" id="UP000694403"/>
    </source>
</evidence>
<evidence type="ECO:0000256" key="5">
    <source>
        <dbReference type="ARBA" id="ARBA00023136"/>
    </source>
</evidence>
<accession>A0A8C3XN53</accession>
<keyword evidence="3 8" id="KW-0812">Transmembrane</keyword>
<sequence>LQHCKSLVYNSPADEWAFNTLLSGDLSRSIGESGTACQTPFLPQGPVVGGWYQLLDRLIPGNTRMVALKKMVLDQVGFAPCFLGCFLAITGALNGLSAEESWAKIRRVSPEPCGGNTAPGTPPTPLRHFLSQTVGVLPWDGGGGRW</sequence>
<comment type="similarity">
    <text evidence="2 8">Belongs to the peroxisomal membrane protein PXMP2/4 family.</text>
</comment>
<comment type="subcellular location">
    <subcellularLocation>
        <location evidence="1">Membrane</location>
        <topology evidence="1">Multi-pass membrane protein</topology>
    </subcellularLocation>
</comment>
<evidence type="ECO:0000256" key="7">
    <source>
        <dbReference type="ARBA" id="ARBA00049801"/>
    </source>
</evidence>
<proteinExistence type="inferred from homology"/>
<evidence type="ECO:0000256" key="2">
    <source>
        <dbReference type="ARBA" id="ARBA00006824"/>
    </source>
</evidence>
<dbReference type="GO" id="GO:0016020">
    <property type="term" value="C:membrane"/>
    <property type="evidence" value="ECO:0007669"/>
    <property type="project" value="UniProtKB-SubCell"/>
</dbReference>
<evidence type="ECO:0000256" key="4">
    <source>
        <dbReference type="ARBA" id="ARBA00022989"/>
    </source>
</evidence>
<feature type="transmembrane region" description="Helical" evidence="8">
    <location>
        <begin position="77"/>
        <end position="97"/>
    </location>
</feature>
<keyword evidence="4 8" id="KW-1133">Transmembrane helix</keyword>
<dbReference type="InterPro" id="IPR007248">
    <property type="entry name" value="Mpv17_PMP22"/>
</dbReference>
<dbReference type="Proteomes" id="UP000694403">
    <property type="component" value="Unplaced"/>
</dbReference>
<evidence type="ECO:0000313" key="9">
    <source>
        <dbReference type="Ensembl" id="ENSCSRP00000010275.1"/>
    </source>
</evidence>
<comment type="caution">
    <text evidence="8">Lacks conserved residue(s) required for the propagation of feature annotation.</text>
</comment>
<evidence type="ECO:0000256" key="3">
    <source>
        <dbReference type="ARBA" id="ARBA00022692"/>
    </source>
</evidence>
<dbReference type="Ensembl" id="ENSCSRT00000010645.1">
    <property type="protein sequence ID" value="ENSCSRP00000010275.1"/>
    <property type="gene ID" value="ENSCSRG00000007671.1"/>
</dbReference>
<name>A0A8C3XN53_CHESE</name>
<reference evidence="9" key="2">
    <citation type="submission" date="2025-09" db="UniProtKB">
        <authorList>
            <consortium name="Ensembl"/>
        </authorList>
    </citation>
    <scope>IDENTIFICATION</scope>
</reference>
<dbReference type="PANTHER" id="PTHR11266:SF17">
    <property type="entry name" value="PROTEIN MPV17"/>
    <property type="match status" value="1"/>
</dbReference>